<accession>A0A4R0P8L8</accession>
<name>A0A4R0P8L8_9HYPH</name>
<dbReference type="GO" id="GO:0016787">
    <property type="term" value="F:hydrolase activity"/>
    <property type="evidence" value="ECO:0007669"/>
    <property type="project" value="UniProtKB-KW"/>
</dbReference>
<dbReference type="SMART" id="SM00849">
    <property type="entry name" value="Lactamase_B"/>
    <property type="match status" value="1"/>
</dbReference>
<dbReference type="InterPro" id="IPR036866">
    <property type="entry name" value="RibonucZ/Hydroxyglut_hydro"/>
</dbReference>
<evidence type="ECO:0000256" key="2">
    <source>
        <dbReference type="ARBA" id="ARBA00022723"/>
    </source>
</evidence>
<evidence type="ECO:0000256" key="1">
    <source>
        <dbReference type="ARBA" id="ARBA00007749"/>
    </source>
</evidence>
<organism evidence="6 7">
    <name type="scientific">Oricola cellulosilytica</name>
    <dbReference type="NCBI Taxonomy" id="1429082"/>
    <lineage>
        <taxon>Bacteria</taxon>
        <taxon>Pseudomonadati</taxon>
        <taxon>Pseudomonadota</taxon>
        <taxon>Alphaproteobacteria</taxon>
        <taxon>Hyphomicrobiales</taxon>
        <taxon>Ahrensiaceae</taxon>
        <taxon>Oricola</taxon>
    </lineage>
</organism>
<dbReference type="OrthoDB" id="9773738at2"/>
<protein>
    <submittedName>
        <fullName evidence="6">MBL fold metallo-hydrolase</fullName>
    </submittedName>
</protein>
<reference evidence="6 7" key="1">
    <citation type="journal article" date="2015" name="Antonie Van Leeuwenhoek">
        <title>Oricola cellulosilytica gen. nov., sp. nov., a cellulose-degrading bacterium of the family Phyllobacteriaceae isolated from surface seashore water, and emended descriptions of Mesorhizobium loti and Phyllobacterium myrsinacearum.</title>
        <authorList>
            <person name="Hameed A."/>
            <person name="Shahina M."/>
            <person name="Lai W.A."/>
            <person name="Lin S.Y."/>
            <person name="Young L.S."/>
            <person name="Liu Y.C."/>
            <person name="Hsu Y.H."/>
            <person name="Young C.C."/>
        </authorList>
    </citation>
    <scope>NUCLEOTIDE SEQUENCE [LARGE SCALE GENOMIC DNA]</scope>
    <source>
        <strain evidence="6 7">KCTC 52183</strain>
    </source>
</reference>
<dbReference type="InterPro" id="IPR051013">
    <property type="entry name" value="MBL_superfamily_lactonases"/>
</dbReference>
<feature type="domain" description="Metallo-beta-lactamase" evidence="5">
    <location>
        <begin position="83"/>
        <end position="287"/>
    </location>
</feature>
<dbReference type="AlphaFoldDB" id="A0A4R0P8L8"/>
<evidence type="ECO:0000313" key="6">
    <source>
        <dbReference type="EMBL" id="TCD11960.1"/>
    </source>
</evidence>
<keyword evidence="7" id="KW-1185">Reference proteome</keyword>
<evidence type="ECO:0000256" key="4">
    <source>
        <dbReference type="ARBA" id="ARBA00022833"/>
    </source>
</evidence>
<proteinExistence type="inferred from homology"/>
<dbReference type="CDD" id="cd07720">
    <property type="entry name" value="OPHC2-like_MBL-fold"/>
    <property type="match status" value="1"/>
</dbReference>
<dbReference type="InterPro" id="IPR001279">
    <property type="entry name" value="Metallo-B-lactamas"/>
</dbReference>
<keyword evidence="3 6" id="KW-0378">Hydrolase</keyword>
<dbReference type="SUPFAM" id="SSF56281">
    <property type="entry name" value="Metallo-hydrolase/oxidoreductase"/>
    <property type="match status" value="1"/>
</dbReference>
<dbReference type="Pfam" id="PF00753">
    <property type="entry name" value="Lactamase_B"/>
    <property type="match status" value="1"/>
</dbReference>
<gene>
    <name evidence="6" type="ORF">E0D97_16665</name>
</gene>
<evidence type="ECO:0000259" key="5">
    <source>
        <dbReference type="SMART" id="SM00849"/>
    </source>
</evidence>
<dbReference type="Proteomes" id="UP000291301">
    <property type="component" value="Unassembled WGS sequence"/>
</dbReference>
<evidence type="ECO:0000256" key="3">
    <source>
        <dbReference type="ARBA" id="ARBA00022801"/>
    </source>
</evidence>
<comment type="similarity">
    <text evidence="1">Belongs to the metallo-beta-lactamase superfamily.</text>
</comment>
<comment type="caution">
    <text evidence="6">The sequence shown here is derived from an EMBL/GenBank/DDBJ whole genome shotgun (WGS) entry which is preliminary data.</text>
</comment>
<keyword evidence="4" id="KW-0862">Zinc</keyword>
<keyword evidence="2" id="KW-0479">Metal-binding</keyword>
<dbReference type="Gene3D" id="3.60.15.10">
    <property type="entry name" value="Ribonuclease Z/Hydroxyacylglutathione hydrolase-like"/>
    <property type="match status" value="1"/>
</dbReference>
<dbReference type="EMBL" id="SJST01000008">
    <property type="protein sequence ID" value="TCD11960.1"/>
    <property type="molecule type" value="Genomic_DNA"/>
</dbReference>
<dbReference type="GO" id="GO:0046872">
    <property type="term" value="F:metal ion binding"/>
    <property type="evidence" value="ECO:0007669"/>
    <property type="project" value="UniProtKB-KW"/>
</dbReference>
<dbReference type="PANTHER" id="PTHR42978:SF6">
    <property type="entry name" value="QUORUM-QUENCHING LACTONASE YTNP-RELATED"/>
    <property type="match status" value="1"/>
</dbReference>
<sequence length="309" mass="33495">MRDVSVKRRVILAGFGATAIFPFEAFLARPAVADVQLGSKTLTTVSDGNLVLPLEFAYPAVPRGQVVALLEAAGRPVERLEPPCNVTVLRDGDKVVLFDVGSGPNFMPSAGRLMENMDVAGISPEEVTDVVFTHAHPDHIWGLLDDFDDFVFPQAAYHINRAEWDYWRADDTLENTPEARQSFVVGARNRFDALDGVINLFDYGDEVISGVEAVDTAGHTPGHTSFAVHDDSDSVMILGDAVTNSAVSFPHPDWPSGSDQDVEMAIAARVALLDRLATEKSKLIGFHLPNGGIGRAEKAGKGYRFIGEY</sequence>
<evidence type="ECO:0000313" key="7">
    <source>
        <dbReference type="Proteomes" id="UP000291301"/>
    </source>
</evidence>
<dbReference type="PANTHER" id="PTHR42978">
    <property type="entry name" value="QUORUM-QUENCHING LACTONASE YTNP-RELATED-RELATED"/>
    <property type="match status" value="1"/>
</dbReference>